<accession>A0A2A9NGK1</accession>
<dbReference type="InterPro" id="IPR000210">
    <property type="entry name" value="BTB/POZ_dom"/>
</dbReference>
<gene>
    <name evidence="2" type="ORF">AMATHDRAFT_6818</name>
</gene>
<reference evidence="2 3" key="1">
    <citation type="submission" date="2014-02" db="EMBL/GenBank/DDBJ databases">
        <title>Transposable element dynamics among asymbiotic and ectomycorrhizal Amanita fungi.</title>
        <authorList>
            <consortium name="DOE Joint Genome Institute"/>
            <person name="Hess J."/>
            <person name="Skrede I."/>
            <person name="Wolfe B."/>
            <person name="LaButti K."/>
            <person name="Ohm R.A."/>
            <person name="Grigoriev I.V."/>
            <person name="Pringle A."/>
        </authorList>
    </citation>
    <scope>NUCLEOTIDE SEQUENCE [LARGE SCALE GENOMIC DNA]</scope>
    <source>
        <strain evidence="2 3">SKay4041</strain>
    </source>
</reference>
<dbReference type="Pfam" id="PF00651">
    <property type="entry name" value="BTB"/>
    <property type="match status" value="1"/>
</dbReference>
<dbReference type="Proteomes" id="UP000242287">
    <property type="component" value="Unassembled WGS sequence"/>
</dbReference>
<dbReference type="EMBL" id="KZ302115">
    <property type="protein sequence ID" value="PFH47377.1"/>
    <property type="molecule type" value="Genomic_DNA"/>
</dbReference>
<proteinExistence type="predicted"/>
<evidence type="ECO:0000313" key="2">
    <source>
        <dbReference type="EMBL" id="PFH47377.1"/>
    </source>
</evidence>
<protein>
    <recommendedName>
        <fullName evidence="1">BTB domain-containing protein</fullName>
    </recommendedName>
</protein>
<keyword evidence="3" id="KW-1185">Reference proteome</keyword>
<feature type="domain" description="BTB" evidence="1">
    <location>
        <begin position="13"/>
        <end position="116"/>
    </location>
</feature>
<dbReference type="Gene3D" id="3.30.710.10">
    <property type="entry name" value="Potassium Channel Kv1.1, Chain A"/>
    <property type="match status" value="1"/>
</dbReference>
<dbReference type="InterPro" id="IPR011333">
    <property type="entry name" value="SKP1/BTB/POZ_sf"/>
</dbReference>
<dbReference type="AlphaFoldDB" id="A0A2A9NGK1"/>
<organism evidence="2 3">
    <name type="scientific">Amanita thiersii Skay4041</name>
    <dbReference type="NCBI Taxonomy" id="703135"/>
    <lineage>
        <taxon>Eukaryota</taxon>
        <taxon>Fungi</taxon>
        <taxon>Dikarya</taxon>
        <taxon>Basidiomycota</taxon>
        <taxon>Agaricomycotina</taxon>
        <taxon>Agaricomycetes</taxon>
        <taxon>Agaricomycetidae</taxon>
        <taxon>Agaricales</taxon>
        <taxon>Pluteineae</taxon>
        <taxon>Amanitaceae</taxon>
        <taxon>Amanita</taxon>
    </lineage>
</organism>
<name>A0A2A9NGK1_9AGAR</name>
<dbReference type="OrthoDB" id="2593747at2759"/>
<sequence>MVHRNGEYFFQYIIFQVEDQLFRVPKHMFVNHSPIFRTTFELPVAEGAIPDGSSEEQPFVLDGVKVADFIPLLECLYPLKFRTTFSFTLEEWTSIFKLATIYDMEAIRNLAIKSMQPQLANHPSLKVHLAKHYDVKDWLVPGLVKLVQRKRPLDEDDVQLIGLTDALKVAALREDCRRSLDARTWLVKPRGEVLMDFTPSIQARFNL</sequence>
<dbReference type="SUPFAM" id="SSF54695">
    <property type="entry name" value="POZ domain"/>
    <property type="match status" value="1"/>
</dbReference>
<evidence type="ECO:0000259" key="1">
    <source>
        <dbReference type="Pfam" id="PF00651"/>
    </source>
</evidence>
<evidence type="ECO:0000313" key="3">
    <source>
        <dbReference type="Proteomes" id="UP000242287"/>
    </source>
</evidence>